<dbReference type="PROSITE" id="PS50005">
    <property type="entry name" value="TPR"/>
    <property type="match status" value="1"/>
</dbReference>
<dbReference type="InterPro" id="IPR003111">
    <property type="entry name" value="Lon_prtase_N"/>
</dbReference>
<dbReference type="SMART" id="SM00028">
    <property type="entry name" value="TPR"/>
    <property type="match status" value="2"/>
</dbReference>
<dbReference type="Pfam" id="PF02190">
    <property type="entry name" value="LON_substr_bdg"/>
    <property type="match status" value="1"/>
</dbReference>
<evidence type="ECO:0000259" key="7">
    <source>
        <dbReference type="PROSITE" id="PS51787"/>
    </source>
</evidence>
<dbReference type="Proteomes" id="UP000314986">
    <property type="component" value="Unassembled WGS sequence"/>
</dbReference>
<keyword evidence="2 4" id="KW-0863">Zinc-finger</keyword>
<dbReference type="SUPFAM" id="SSF57850">
    <property type="entry name" value="RING/U-box"/>
    <property type="match status" value="1"/>
</dbReference>
<protein>
    <submittedName>
        <fullName evidence="8">LON peptidase N-terminal domain and ring finger 1</fullName>
    </submittedName>
</protein>
<keyword evidence="5" id="KW-0802">TPR repeat</keyword>
<dbReference type="Pfam" id="PF13923">
    <property type="entry name" value="zf-C3HC4_2"/>
    <property type="match status" value="1"/>
</dbReference>
<dbReference type="InterPro" id="IPR046336">
    <property type="entry name" value="Lon_prtase_N_sf"/>
</dbReference>
<reference evidence="9" key="2">
    <citation type="journal article" date="2007" name="PLoS Biol.">
        <title>Survey sequencing and comparative analysis of the elephant shark (Callorhinchus milii) genome.</title>
        <authorList>
            <person name="Venkatesh B."/>
            <person name="Kirkness E.F."/>
            <person name="Loh Y.H."/>
            <person name="Halpern A.L."/>
            <person name="Lee A.P."/>
            <person name="Johnson J."/>
            <person name="Dandona N."/>
            <person name="Viswanathan L.D."/>
            <person name="Tay A."/>
            <person name="Venter J.C."/>
            <person name="Strausberg R.L."/>
            <person name="Brenner S."/>
        </authorList>
    </citation>
    <scope>NUCLEOTIDE SEQUENCE [LARGE SCALE GENOMIC DNA]</scope>
</reference>
<dbReference type="OMA" id="KYKKQGV"/>
<dbReference type="Gene3D" id="1.25.40.10">
    <property type="entry name" value="Tetratricopeptide repeat domain"/>
    <property type="match status" value="1"/>
</dbReference>
<dbReference type="InParanoid" id="A0A4W3IKT8"/>
<keyword evidence="3" id="KW-0862">Zinc</keyword>
<evidence type="ECO:0000259" key="6">
    <source>
        <dbReference type="PROSITE" id="PS50089"/>
    </source>
</evidence>
<name>A0A4W3IKT8_CALMI</name>
<dbReference type="SUPFAM" id="SSF88697">
    <property type="entry name" value="PUA domain-like"/>
    <property type="match status" value="1"/>
</dbReference>
<feature type="repeat" description="TPR" evidence="5">
    <location>
        <begin position="63"/>
        <end position="96"/>
    </location>
</feature>
<dbReference type="InterPro" id="IPR015947">
    <property type="entry name" value="PUA-like_sf"/>
</dbReference>
<dbReference type="Gene3D" id="3.30.40.10">
    <property type="entry name" value="Zinc/RING finger domain, C3HC4 (zinc finger)"/>
    <property type="match status" value="1"/>
</dbReference>
<evidence type="ECO:0000256" key="5">
    <source>
        <dbReference type="PROSITE-ProRule" id="PRU00339"/>
    </source>
</evidence>
<dbReference type="GeneTree" id="ENSGT00440000033329"/>
<dbReference type="InterPro" id="IPR017907">
    <property type="entry name" value="Znf_RING_CS"/>
</dbReference>
<evidence type="ECO:0000313" key="9">
    <source>
        <dbReference type="Proteomes" id="UP000314986"/>
    </source>
</evidence>
<dbReference type="PROSITE" id="PS51787">
    <property type="entry name" value="LON_N"/>
    <property type="match status" value="1"/>
</dbReference>
<dbReference type="GO" id="GO:0008270">
    <property type="term" value="F:zinc ion binding"/>
    <property type="evidence" value="ECO:0007669"/>
    <property type="project" value="UniProtKB-KW"/>
</dbReference>
<dbReference type="InterPro" id="IPR019734">
    <property type="entry name" value="TPR_rpt"/>
</dbReference>
<dbReference type="PROSITE" id="PS50089">
    <property type="entry name" value="ZF_RING_2"/>
    <property type="match status" value="1"/>
</dbReference>
<evidence type="ECO:0000313" key="8">
    <source>
        <dbReference type="Ensembl" id="ENSCMIP00000030969.1"/>
    </source>
</evidence>
<reference evidence="9" key="3">
    <citation type="journal article" date="2014" name="Nature">
        <title>Elephant shark genome provides unique insights into gnathostome evolution.</title>
        <authorList>
            <consortium name="International Elephant Shark Genome Sequencing Consortium"/>
            <person name="Venkatesh B."/>
            <person name="Lee A.P."/>
            <person name="Ravi V."/>
            <person name="Maurya A.K."/>
            <person name="Lian M.M."/>
            <person name="Swann J.B."/>
            <person name="Ohta Y."/>
            <person name="Flajnik M.F."/>
            <person name="Sutoh Y."/>
            <person name="Kasahara M."/>
            <person name="Hoon S."/>
            <person name="Gangu V."/>
            <person name="Roy S.W."/>
            <person name="Irimia M."/>
            <person name="Korzh V."/>
            <person name="Kondrychyn I."/>
            <person name="Lim Z.W."/>
            <person name="Tay B.H."/>
            <person name="Tohari S."/>
            <person name="Kong K.W."/>
            <person name="Ho S."/>
            <person name="Lorente-Galdos B."/>
            <person name="Quilez J."/>
            <person name="Marques-Bonet T."/>
            <person name="Raney B.J."/>
            <person name="Ingham P.W."/>
            <person name="Tay A."/>
            <person name="Hillier L.W."/>
            <person name="Minx P."/>
            <person name="Boehm T."/>
            <person name="Wilson R.K."/>
            <person name="Brenner S."/>
            <person name="Warren W.C."/>
        </authorList>
    </citation>
    <scope>NUCLEOTIDE SEQUENCE [LARGE SCALE GENOMIC DNA]</scope>
</reference>
<proteinExistence type="predicted"/>
<dbReference type="SMART" id="SM00184">
    <property type="entry name" value="RING"/>
    <property type="match status" value="1"/>
</dbReference>
<dbReference type="InterPro" id="IPR011990">
    <property type="entry name" value="TPR-like_helical_dom_sf"/>
</dbReference>
<evidence type="ECO:0000256" key="1">
    <source>
        <dbReference type="ARBA" id="ARBA00022723"/>
    </source>
</evidence>
<reference evidence="9" key="1">
    <citation type="journal article" date="2006" name="Science">
        <title>Ancient noncoding elements conserved in the human genome.</title>
        <authorList>
            <person name="Venkatesh B."/>
            <person name="Kirkness E.F."/>
            <person name="Loh Y.H."/>
            <person name="Halpern A.L."/>
            <person name="Lee A.P."/>
            <person name="Johnson J."/>
            <person name="Dandona N."/>
            <person name="Viswanathan L.D."/>
            <person name="Tay A."/>
            <person name="Venter J.C."/>
            <person name="Strausberg R.L."/>
            <person name="Brenner S."/>
        </authorList>
    </citation>
    <scope>NUCLEOTIDE SEQUENCE [LARGE SCALE GENOMIC DNA]</scope>
</reference>
<dbReference type="PANTHER" id="PTHR23327">
    <property type="entry name" value="RING FINGER PROTEIN 127"/>
    <property type="match status" value="1"/>
</dbReference>
<keyword evidence="1" id="KW-0479">Metal-binding</keyword>
<evidence type="ECO:0000256" key="3">
    <source>
        <dbReference type="ARBA" id="ARBA00022833"/>
    </source>
</evidence>
<dbReference type="Ensembl" id="ENSCMIT00000031442.1">
    <property type="protein sequence ID" value="ENSCMIP00000030969.1"/>
    <property type="gene ID" value="ENSCMIG00000013310.1"/>
</dbReference>
<dbReference type="FunFam" id="2.30.130.40:FF:000005">
    <property type="entry name" value="LON peptidase N-terminal domain and ring finger 1"/>
    <property type="match status" value="1"/>
</dbReference>
<reference evidence="8" key="5">
    <citation type="submission" date="2025-09" db="UniProtKB">
        <authorList>
            <consortium name="Ensembl"/>
        </authorList>
    </citation>
    <scope>IDENTIFICATION</scope>
</reference>
<evidence type="ECO:0000256" key="2">
    <source>
        <dbReference type="ARBA" id="ARBA00022771"/>
    </source>
</evidence>
<keyword evidence="9" id="KW-1185">Reference proteome</keyword>
<accession>A0A4W3IKT8</accession>
<feature type="domain" description="Lon N-terminal" evidence="7">
    <location>
        <begin position="341"/>
        <end position="550"/>
    </location>
</feature>
<dbReference type="InterPro" id="IPR013083">
    <property type="entry name" value="Znf_RING/FYVE/PHD"/>
</dbReference>
<evidence type="ECO:0000256" key="4">
    <source>
        <dbReference type="PROSITE-ProRule" id="PRU00175"/>
    </source>
</evidence>
<dbReference type="Gene3D" id="2.30.130.40">
    <property type="entry name" value="LON domain-like"/>
    <property type="match status" value="1"/>
</dbReference>
<dbReference type="CDD" id="cd16514">
    <property type="entry name" value="RING-HC_LONFs_rpt2"/>
    <property type="match status" value="1"/>
</dbReference>
<dbReference type="GO" id="GO:0061630">
    <property type="term" value="F:ubiquitin protein ligase activity"/>
    <property type="evidence" value="ECO:0007669"/>
    <property type="project" value="TreeGrafter"/>
</dbReference>
<dbReference type="SMART" id="SM00464">
    <property type="entry name" value="LON"/>
    <property type="match status" value="1"/>
</dbReference>
<feature type="domain" description="RING-type" evidence="6">
    <location>
        <begin position="262"/>
        <end position="300"/>
    </location>
</feature>
<dbReference type="STRING" id="7868.ENSCMIP00000030969"/>
<organism evidence="8 9">
    <name type="scientific">Callorhinchus milii</name>
    <name type="common">Ghost shark</name>
    <dbReference type="NCBI Taxonomy" id="7868"/>
    <lineage>
        <taxon>Eukaryota</taxon>
        <taxon>Metazoa</taxon>
        <taxon>Chordata</taxon>
        <taxon>Craniata</taxon>
        <taxon>Vertebrata</taxon>
        <taxon>Chondrichthyes</taxon>
        <taxon>Holocephali</taxon>
        <taxon>Chimaeriformes</taxon>
        <taxon>Callorhinchidae</taxon>
        <taxon>Callorhinchus</taxon>
    </lineage>
</organism>
<sequence>LELRGCHKLPITMLDILTFFYISLEPTDITLRGYRAQSYAGLQRFKEAIEDIEVVCSRMPNWPEGHFRKGKVLITIGQADEALQSFLQCLALDEDFTAAKIEMRKILQDLLSPVPENVKEGLEESLWISPQHLQKEIQHSFTCVLKKLCHESAVSDVPKPIEESESTESMYLRRAHSVQILHRVEKLVGPAGLKRVSSAPLLSSQDKGALLKRKLSSTEQEYLGIEDGRSKHKKPDAEQYLHLSTSDRSIPENLIDASDFECSLCMRLFYEPVTLPCGHTFCKSCLERCLDHSAQCPLCKESLKEYLANRKYIVTYLLEEVITKYLSEELHERKKIHIEETAELSNLTKNVPIFVCTMAYPTVPCPLHVFEPRYRLMIRRCIETGTKQFGMCISDSQNGFTDYGCMLQIRNVHFLPDGRSVVDTVGGNRFKVLERGQKDGYSIANIEYLEDVKVDRQEFIKLVDLHNQVYSQAYNWFQNLRNRFRSQILQHFGPMPEREADIQATPNGPAWCWWLLAVLPVDPRYQLSVLSMMSLKNRLIKIQHILTYFSRDNSK</sequence>
<dbReference type="PROSITE" id="PS00518">
    <property type="entry name" value="ZF_RING_1"/>
    <property type="match status" value="1"/>
</dbReference>
<dbReference type="InterPro" id="IPR001841">
    <property type="entry name" value="Znf_RING"/>
</dbReference>
<dbReference type="PANTHER" id="PTHR23327:SF4">
    <property type="entry name" value="LON PEPTIDASE N-TERMINAL DOMAIN AND RING FINGER PROTEIN 1"/>
    <property type="match status" value="1"/>
</dbReference>
<reference evidence="8" key="4">
    <citation type="submission" date="2025-08" db="UniProtKB">
        <authorList>
            <consortium name="Ensembl"/>
        </authorList>
    </citation>
    <scope>IDENTIFICATION</scope>
</reference>
<dbReference type="AlphaFoldDB" id="A0A4W3IKT8"/>
<gene>
    <name evidence="8" type="primary">LONRF1</name>
</gene>
<dbReference type="SUPFAM" id="SSF48452">
    <property type="entry name" value="TPR-like"/>
    <property type="match status" value="1"/>
</dbReference>
<dbReference type="GO" id="GO:0005737">
    <property type="term" value="C:cytoplasm"/>
    <property type="evidence" value="ECO:0007669"/>
    <property type="project" value="UniProtKB-ARBA"/>
</dbReference>